<protein>
    <submittedName>
        <fullName evidence="1">Four helix bundle protein</fullName>
    </submittedName>
</protein>
<dbReference type="SUPFAM" id="SSF158446">
    <property type="entry name" value="IVS-encoded protein-like"/>
    <property type="match status" value="1"/>
</dbReference>
<name>A0A4S8HG17_9BACT</name>
<dbReference type="NCBIfam" id="TIGR02436">
    <property type="entry name" value="four helix bundle protein"/>
    <property type="match status" value="1"/>
</dbReference>
<dbReference type="EMBL" id="STFF01000011">
    <property type="protein sequence ID" value="THU32454.1"/>
    <property type="molecule type" value="Genomic_DNA"/>
</dbReference>
<accession>A0A4S8HG17</accession>
<organism evidence="1 2">
    <name type="scientific">Niastella caeni</name>
    <dbReference type="NCBI Taxonomy" id="2569763"/>
    <lineage>
        <taxon>Bacteria</taxon>
        <taxon>Pseudomonadati</taxon>
        <taxon>Bacteroidota</taxon>
        <taxon>Chitinophagia</taxon>
        <taxon>Chitinophagales</taxon>
        <taxon>Chitinophagaceae</taxon>
        <taxon>Niastella</taxon>
    </lineage>
</organism>
<dbReference type="OrthoDB" id="285993at2"/>
<dbReference type="Gene3D" id="1.20.1440.60">
    <property type="entry name" value="23S rRNA-intervening sequence"/>
    <property type="match status" value="1"/>
</dbReference>
<dbReference type="InterPro" id="IPR012657">
    <property type="entry name" value="23S_rRNA-intervening_sequence"/>
</dbReference>
<evidence type="ECO:0000313" key="1">
    <source>
        <dbReference type="EMBL" id="THU32454.1"/>
    </source>
</evidence>
<dbReference type="Proteomes" id="UP000306918">
    <property type="component" value="Unassembled WGS sequence"/>
</dbReference>
<comment type="caution">
    <text evidence="1">The sequence shown here is derived from an EMBL/GenBank/DDBJ whole genome shotgun (WGS) entry which is preliminary data.</text>
</comment>
<proteinExistence type="predicted"/>
<gene>
    <name evidence="1" type="ORF">FAM09_27055</name>
</gene>
<evidence type="ECO:0000313" key="2">
    <source>
        <dbReference type="Proteomes" id="UP000306918"/>
    </source>
</evidence>
<sequence>MQNCMTPTELQDSLKKFAYRVVKVTESIPDSILSKVIKGQILRSAFSGAANYRSACTGYTKKMFNSKLAIALEEVDEPVFCTPL</sequence>
<dbReference type="InterPro" id="IPR036583">
    <property type="entry name" value="23S_rRNA_IVS_sf"/>
</dbReference>
<dbReference type="AlphaFoldDB" id="A0A4S8HG17"/>
<reference evidence="1 2" key="1">
    <citation type="submission" date="2019-04" db="EMBL/GenBank/DDBJ databases">
        <title>Niastella caeni sp. nov., isolated from activated sludge.</title>
        <authorList>
            <person name="Sheng M."/>
        </authorList>
    </citation>
    <scope>NUCLEOTIDE SEQUENCE [LARGE SCALE GENOMIC DNA]</scope>
    <source>
        <strain evidence="1 2">HX-2-15</strain>
    </source>
</reference>
<keyword evidence="2" id="KW-1185">Reference proteome</keyword>